<evidence type="ECO:0000313" key="1">
    <source>
        <dbReference type="EMBL" id="CAC5344106.1"/>
    </source>
</evidence>
<proteinExistence type="predicted"/>
<name>A0A6J7ZNX9_PLARU</name>
<dbReference type="Proteomes" id="UP000196521">
    <property type="component" value="Chromosome"/>
</dbReference>
<dbReference type="EMBL" id="CZCZ02000014">
    <property type="protein sequence ID" value="CAC5344106.1"/>
    <property type="molecule type" value="Genomic_DNA"/>
</dbReference>
<evidence type="ECO:0000313" key="2">
    <source>
        <dbReference type="Proteomes" id="UP000196521"/>
    </source>
</evidence>
<reference evidence="1" key="1">
    <citation type="submission" date="2020-05" db="EMBL/GenBank/DDBJ databases">
        <authorList>
            <consortium name="Genoscope - CEA"/>
            <person name="William W."/>
        </authorList>
    </citation>
    <scope>NUCLEOTIDE SEQUENCE [LARGE SCALE GENOMIC DNA]</scope>
    <source>
        <strain evidence="1">PCC 7821</strain>
    </source>
</reference>
<organism evidence="1 2">
    <name type="scientific">Planktothrix rubescens CCAP 1459/22</name>
    <dbReference type="NCBI Taxonomy" id="329571"/>
    <lineage>
        <taxon>Bacteria</taxon>
        <taxon>Bacillati</taxon>
        <taxon>Cyanobacteriota</taxon>
        <taxon>Cyanophyceae</taxon>
        <taxon>Oscillatoriophycideae</taxon>
        <taxon>Oscillatoriales</taxon>
        <taxon>Microcoleaceae</taxon>
        <taxon>Planktothrix</taxon>
    </lineage>
</organism>
<gene>
    <name evidence="1" type="ORF">PLAN_40521</name>
</gene>
<sequence>MGEPRTRVLQVHKVAIEGIWGFSEMSISVMTYKVRRSCSFTD</sequence>
<keyword evidence="2" id="KW-1185">Reference proteome</keyword>
<dbReference type="EMBL" id="LR812490">
    <property type="protein sequence ID" value="CAC5344106.1"/>
    <property type="molecule type" value="Genomic_DNA"/>
</dbReference>
<dbReference type="AlphaFoldDB" id="A0A6J7ZNX9"/>
<accession>A0A6J7ZNX9</accession>
<protein>
    <submittedName>
        <fullName evidence="1">Uncharacterized protein</fullName>
    </submittedName>
</protein>
<comment type="caution">
    <text evidence="1">The sequence shown here is derived from an EMBL/GenBank/DDBJ whole genome shotgun (WGS) entry which is preliminary data.</text>
</comment>